<dbReference type="PANTHER" id="PTHR44086:SF13">
    <property type="entry name" value="THIOSULFATE SULFURTRANSFERASE PSPE"/>
    <property type="match status" value="1"/>
</dbReference>
<dbReference type="RefSeq" id="WP_022771711.1">
    <property type="nucleotide sequence ID" value="NC_022576.1"/>
</dbReference>
<accession>U5N6J3</accession>
<dbReference type="OrthoDB" id="1445766at2"/>
<evidence type="ECO:0000313" key="4">
    <source>
        <dbReference type="Proteomes" id="UP000017184"/>
    </source>
</evidence>
<dbReference type="Pfam" id="PF00581">
    <property type="entry name" value="Rhodanese"/>
    <property type="match status" value="1"/>
</dbReference>
<sequence>MDFVIDNWIWIAMVTVSGGMLLYPALLDAGQGVVDPDAAVMLINREKAVVVDVCQPTEFAAGHIQGSKNIPLDDFDKKLPTTVKNKSLPLILVCQSGIRSRRAVAMAQHLGYERAMSLRGGVVAWRNANLPIDRA</sequence>
<organism evidence="3 4">
    <name type="scientific">Candidatus Symbiobacter mobilis CR</name>
    <dbReference type="NCBI Taxonomy" id="946483"/>
    <lineage>
        <taxon>Bacteria</taxon>
        <taxon>Pseudomonadati</taxon>
        <taxon>Pseudomonadota</taxon>
        <taxon>Betaproteobacteria</taxon>
        <taxon>Burkholderiales</taxon>
        <taxon>Comamonadaceae</taxon>
    </lineage>
</organism>
<dbReference type="GO" id="GO:0004792">
    <property type="term" value="F:thiosulfate-cyanide sulfurtransferase activity"/>
    <property type="evidence" value="ECO:0007669"/>
    <property type="project" value="TreeGrafter"/>
</dbReference>
<name>U5N6J3_9BURK</name>
<dbReference type="PANTHER" id="PTHR44086">
    <property type="entry name" value="THIOSULFATE SULFURTRANSFERASE RDL2, MITOCHONDRIAL-RELATED"/>
    <property type="match status" value="1"/>
</dbReference>
<keyword evidence="3" id="KW-0808">Transferase</keyword>
<dbReference type="SUPFAM" id="SSF52821">
    <property type="entry name" value="Rhodanese/Cell cycle control phosphatase"/>
    <property type="match status" value="1"/>
</dbReference>
<keyword evidence="1" id="KW-0472">Membrane</keyword>
<dbReference type="AlphaFoldDB" id="U5N6J3"/>
<dbReference type="KEGG" id="cbx:Cenrod_0784"/>
<dbReference type="CDD" id="cd00158">
    <property type="entry name" value="RHOD"/>
    <property type="match status" value="1"/>
</dbReference>
<dbReference type="Gene3D" id="3.40.250.10">
    <property type="entry name" value="Rhodanese-like domain"/>
    <property type="match status" value="1"/>
</dbReference>
<evidence type="ECO:0000259" key="2">
    <source>
        <dbReference type="PROSITE" id="PS50206"/>
    </source>
</evidence>
<evidence type="ECO:0000256" key="1">
    <source>
        <dbReference type="SAM" id="Phobius"/>
    </source>
</evidence>
<dbReference type="EMBL" id="CP004885">
    <property type="protein sequence ID" value="AGX86890.1"/>
    <property type="molecule type" value="Genomic_DNA"/>
</dbReference>
<dbReference type="HOGENOM" id="CLU_089574_1_5_4"/>
<keyword evidence="1" id="KW-0812">Transmembrane</keyword>
<reference evidence="3 4" key="1">
    <citation type="journal article" date="2013" name="Genome Biol.">
        <title>Genomic analysis reveals key aspects of prokaryotic symbiosis in the phototrophic consortium "Chlorochromatium aggregatum".</title>
        <authorList>
            <person name="Liu Z."/>
            <person name="Muller J."/>
            <person name="Li T."/>
            <person name="Alvey R.M."/>
            <person name="Vogl K."/>
            <person name="Frigaard N.U."/>
            <person name="Rockwell N.C."/>
            <person name="Boyd E.S."/>
            <person name="Tomsho L.P."/>
            <person name="Schuster S.C."/>
            <person name="Henke P."/>
            <person name="Rohde M."/>
            <person name="Overmann J."/>
            <person name="Bryant D.A."/>
        </authorList>
    </citation>
    <scope>NUCLEOTIDE SEQUENCE [LARGE SCALE GENOMIC DNA]</scope>
    <source>
        <strain evidence="3">CR</strain>
    </source>
</reference>
<keyword evidence="1" id="KW-1133">Transmembrane helix</keyword>
<evidence type="ECO:0000313" key="3">
    <source>
        <dbReference type="EMBL" id="AGX86890.1"/>
    </source>
</evidence>
<dbReference type="SMART" id="SM00450">
    <property type="entry name" value="RHOD"/>
    <property type="match status" value="1"/>
</dbReference>
<gene>
    <name evidence="3" type="ORF">Cenrod_0784</name>
</gene>
<feature type="domain" description="Rhodanese" evidence="2">
    <location>
        <begin position="44"/>
        <end position="134"/>
    </location>
</feature>
<feature type="transmembrane region" description="Helical" evidence="1">
    <location>
        <begin position="7"/>
        <end position="26"/>
    </location>
</feature>
<protein>
    <submittedName>
        <fullName evidence="3">Rhodanese-related sulfurtransferase</fullName>
    </submittedName>
</protein>
<dbReference type="Proteomes" id="UP000017184">
    <property type="component" value="Chromosome"/>
</dbReference>
<proteinExistence type="predicted"/>
<dbReference type="PROSITE" id="PS50206">
    <property type="entry name" value="RHODANESE_3"/>
    <property type="match status" value="1"/>
</dbReference>
<dbReference type="PATRIC" id="fig|946483.4.peg.783"/>
<dbReference type="eggNOG" id="COG0607">
    <property type="taxonomic scope" value="Bacteria"/>
</dbReference>
<dbReference type="InterPro" id="IPR036873">
    <property type="entry name" value="Rhodanese-like_dom_sf"/>
</dbReference>
<keyword evidence="4" id="KW-1185">Reference proteome</keyword>
<dbReference type="InterPro" id="IPR001763">
    <property type="entry name" value="Rhodanese-like_dom"/>
</dbReference>
<dbReference type="STRING" id="946483.Cenrod_0784"/>